<dbReference type="OrthoDB" id="9786549at2"/>
<dbReference type="GO" id="GO:0002161">
    <property type="term" value="F:aminoacyl-tRNA deacylase activity"/>
    <property type="evidence" value="ECO:0007669"/>
    <property type="project" value="InterPro"/>
</dbReference>
<name>A0A2P7SP60_9HYPH</name>
<dbReference type="Gene3D" id="3.90.960.10">
    <property type="entry name" value="YbaK/aminoacyl-tRNA synthetase-associated domain"/>
    <property type="match status" value="1"/>
</dbReference>
<dbReference type="Pfam" id="PF04073">
    <property type="entry name" value="tRNA_edit"/>
    <property type="match status" value="1"/>
</dbReference>
<feature type="domain" description="YbaK/aminoacyl-tRNA synthetase-associated" evidence="1">
    <location>
        <begin position="28"/>
        <end position="143"/>
    </location>
</feature>
<proteinExistence type="predicted"/>
<accession>A0A2P7SP60</accession>
<dbReference type="InterPro" id="IPR007214">
    <property type="entry name" value="YbaK/aa-tRNA-synth-assoc-dom"/>
</dbReference>
<organism evidence="2 3">
    <name type="scientific">Pseudaminobacter soli</name>
    <name type="common">ex Li et al. 2025</name>
    <dbReference type="NCBI Taxonomy" id="1295366"/>
    <lineage>
        <taxon>Bacteria</taxon>
        <taxon>Pseudomonadati</taxon>
        <taxon>Pseudomonadota</taxon>
        <taxon>Alphaproteobacteria</taxon>
        <taxon>Hyphomicrobiales</taxon>
        <taxon>Phyllobacteriaceae</taxon>
        <taxon>Pseudaminobacter</taxon>
    </lineage>
</organism>
<dbReference type="SUPFAM" id="SSF55826">
    <property type="entry name" value="YbaK/ProRS associated domain"/>
    <property type="match status" value="1"/>
</dbReference>
<dbReference type="EMBL" id="PXYL01000001">
    <property type="protein sequence ID" value="PSJ64248.1"/>
    <property type="molecule type" value="Genomic_DNA"/>
</dbReference>
<comment type="caution">
    <text evidence="2">The sequence shown here is derived from an EMBL/GenBank/DDBJ whole genome shotgun (WGS) entry which is preliminary data.</text>
</comment>
<dbReference type="CDD" id="cd04332">
    <property type="entry name" value="YbaK_like"/>
    <property type="match status" value="1"/>
</dbReference>
<dbReference type="AlphaFoldDB" id="A0A2P7SP60"/>
<evidence type="ECO:0000313" key="3">
    <source>
        <dbReference type="Proteomes" id="UP000240653"/>
    </source>
</evidence>
<keyword evidence="3" id="KW-1185">Reference proteome</keyword>
<reference evidence="2 3" key="1">
    <citation type="submission" date="2018-03" db="EMBL/GenBank/DDBJ databases">
        <title>The draft genome of Mesorhizobium soli JCM 19897.</title>
        <authorList>
            <person name="Li L."/>
            <person name="Liu L."/>
            <person name="Liang L."/>
            <person name="Wang T."/>
            <person name="Zhang X."/>
        </authorList>
    </citation>
    <scope>NUCLEOTIDE SEQUENCE [LARGE SCALE GENOMIC DNA]</scope>
    <source>
        <strain evidence="2 3">JCM 19897</strain>
    </source>
</reference>
<dbReference type="PANTHER" id="PTHR30411">
    <property type="entry name" value="CYTOPLASMIC PROTEIN"/>
    <property type="match status" value="1"/>
</dbReference>
<sequence>MGIALTMQEYLEDNHVAYDVARHGKTGSSAMTAQASHVPGNSLAKGVVLRWDSSYLLAVVPASTHVDLESVRKLVGERVELASEEEASTLFPDCETGAVPIFGAPYRLACVVDDQLESHGDIYFEGGDHRTLVHVTGDGFQRLMYGMPHGRISS</sequence>
<evidence type="ECO:0000313" key="2">
    <source>
        <dbReference type="EMBL" id="PSJ64248.1"/>
    </source>
</evidence>
<dbReference type="RefSeq" id="WP_106722370.1">
    <property type="nucleotide sequence ID" value="NZ_PXYL01000001.1"/>
</dbReference>
<evidence type="ECO:0000259" key="1">
    <source>
        <dbReference type="Pfam" id="PF04073"/>
    </source>
</evidence>
<dbReference type="Proteomes" id="UP000240653">
    <property type="component" value="Unassembled WGS sequence"/>
</dbReference>
<dbReference type="PANTHER" id="PTHR30411:SF9">
    <property type="entry name" value="MULTIFUNCTIONAL SER_THR-TRNA DEACYLASE PROXP-Y"/>
    <property type="match status" value="1"/>
</dbReference>
<protein>
    <submittedName>
        <fullName evidence="2">Aminoacyl-tRNA deacylase</fullName>
    </submittedName>
</protein>
<gene>
    <name evidence="2" type="ORF">C7I85_02560</name>
</gene>
<dbReference type="InterPro" id="IPR036754">
    <property type="entry name" value="YbaK/aa-tRNA-synt-asso_dom_sf"/>
</dbReference>